<dbReference type="AlphaFoldDB" id="A0A151Z7N1"/>
<dbReference type="PANTHER" id="PTHR48078">
    <property type="entry name" value="THREONINE DEHYDRATASE, MITOCHONDRIAL-RELATED"/>
    <property type="match status" value="1"/>
</dbReference>
<dbReference type="SUPFAM" id="SSF53686">
    <property type="entry name" value="Tryptophan synthase beta subunit-like PLP-dependent enzymes"/>
    <property type="match status" value="1"/>
</dbReference>
<feature type="domain" description="Tryptophan synthase beta chain-like PALP" evidence="4">
    <location>
        <begin position="76"/>
        <end position="387"/>
    </location>
</feature>
<dbReference type="Proteomes" id="UP000076078">
    <property type="component" value="Unassembled WGS sequence"/>
</dbReference>
<dbReference type="STRING" id="361077.A0A151Z7N1"/>
<dbReference type="OrthoDB" id="19041at2759"/>
<keyword evidence="6" id="KW-1185">Reference proteome</keyword>
<sequence>MSFIKYLECTNTKCNNTEDIHKIQNQCTKCSYPLFVRYHLDKIRSNYTKGTAIDFKLNSLWRYKLLLPVIDDKFIVTLGEGMTPLIACTNLHGNFQLHAEQKLWVKDESQNPTSTFKCRGSSVAMSKVKELGIESIVIPTNGNAGSAWACYGAKSQTQVNIYTPKDATFMAKQESILFGAQVVLVDGLISDCSKMVQKHLELNPKCFDVSTLREPYRLEGKKTMGLEIWEQMNGCLPNVIVYPTGGGVGLIGIYKAFQELLELGWVDSCKMPKFISVQSEGCCPLIEAYERGDSKCTFFNGASTIATGMRVPRSLGDFLLLDIIRQTNGAFITVTEQEIIEMHSLAPKKEGLFMCYEGASALAAIQKAKSLGHIQDSDKDIVVINTGSGLKNKLEYLID</sequence>
<evidence type="ECO:0000259" key="4">
    <source>
        <dbReference type="Pfam" id="PF00291"/>
    </source>
</evidence>
<dbReference type="OMA" id="MWGFQAS"/>
<comment type="cofactor">
    <cofactor evidence="1">
        <name>pyridoxal 5'-phosphate</name>
        <dbReference type="ChEBI" id="CHEBI:597326"/>
    </cofactor>
</comment>
<name>A0A151Z7N1_TIELA</name>
<evidence type="ECO:0000256" key="1">
    <source>
        <dbReference type="ARBA" id="ARBA00001933"/>
    </source>
</evidence>
<evidence type="ECO:0000256" key="3">
    <source>
        <dbReference type="ARBA" id="ARBA00023239"/>
    </source>
</evidence>
<dbReference type="InterPro" id="IPR050147">
    <property type="entry name" value="Ser/Thr_Dehydratase"/>
</dbReference>
<gene>
    <name evidence="5" type="ORF">DLAC_08546</name>
</gene>
<dbReference type="GO" id="GO:0006565">
    <property type="term" value="P:L-serine catabolic process"/>
    <property type="evidence" value="ECO:0007669"/>
    <property type="project" value="TreeGrafter"/>
</dbReference>
<dbReference type="InParanoid" id="A0A151Z7N1"/>
<dbReference type="EMBL" id="LODT01000037">
    <property type="protein sequence ID" value="KYQ89976.1"/>
    <property type="molecule type" value="Genomic_DNA"/>
</dbReference>
<dbReference type="GO" id="GO:0003941">
    <property type="term" value="F:L-serine ammonia-lyase activity"/>
    <property type="evidence" value="ECO:0007669"/>
    <property type="project" value="TreeGrafter"/>
</dbReference>
<organism evidence="5 6">
    <name type="scientific">Tieghemostelium lacteum</name>
    <name type="common">Slime mold</name>
    <name type="synonym">Dictyostelium lacteum</name>
    <dbReference type="NCBI Taxonomy" id="361077"/>
    <lineage>
        <taxon>Eukaryota</taxon>
        <taxon>Amoebozoa</taxon>
        <taxon>Evosea</taxon>
        <taxon>Eumycetozoa</taxon>
        <taxon>Dictyostelia</taxon>
        <taxon>Dictyosteliales</taxon>
        <taxon>Raperosteliaceae</taxon>
        <taxon>Tieghemostelium</taxon>
    </lineage>
</organism>
<keyword evidence="2" id="KW-0663">Pyridoxal phosphate</keyword>
<proteinExistence type="predicted"/>
<accession>A0A151Z7N1</accession>
<dbReference type="GO" id="GO:0006567">
    <property type="term" value="P:L-threonine catabolic process"/>
    <property type="evidence" value="ECO:0007669"/>
    <property type="project" value="TreeGrafter"/>
</dbReference>
<dbReference type="Gene3D" id="3.40.50.1100">
    <property type="match status" value="2"/>
</dbReference>
<evidence type="ECO:0000313" key="6">
    <source>
        <dbReference type="Proteomes" id="UP000076078"/>
    </source>
</evidence>
<protein>
    <recommendedName>
        <fullName evidence="4">Tryptophan synthase beta chain-like PALP domain-containing protein</fullName>
    </recommendedName>
</protein>
<dbReference type="InterPro" id="IPR001926">
    <property type="entry name" value="TrpB-like_PALP"/>
</dbReference>
<dbReference type="CDD" id="cd01563">
    <property type="entry name" value="Thr-synth_1"/>
    <property type="match status" value="1"/>
</dbReference>
<comment type="caution">
    <text evidence="5">The sequence shown here is derived from an EMBL/GenBank/DDBJ whole genome shotgun (WGS) entry which is preliminary data.</text>
</comment>
<dbReference type="InterPro" id="IPR036052">
    <property type="entry name" value="TrpB-like_PALP_sf"/>
</dbReference>
<dbReference type="GO" id="GO:0009097">
    <property type="term" value="P:isoleucine biosynthetic process"/>
    <property type="evidence" value="ECO:0007669"/>
    <property type="project" value="TreeGrafter"/>
</dbReference>
<dbReference type="GO" id="GO:0004794">
    <property type="term" value="F:threonine deaminase activity"/>
    <property type="evidence" value="ECO:0007669"/>
    <property type="project" value="TreeGrafter"/>
</dbReference>
<keyword evidence="3" id="KW-0456">Lyase</keyword>
<dbReference type="PANTHER" id="PTHR48078:SF6">
    <property type="entry name" value="L-THREONINE DEHYDRATASE CATABOLIC TDCB"/>
    <property type="match status" value="1"/>
</dbReference>
<evidence type="ECO:0000313" key="5">
    <source>
        <dbReference type="EMBL" id="KYQ89976.1"/>
    </source>
</evidence>
<dbReference type="Pfam" id="PF00291">
    <property type="entry name" value="PALP"/>
    <property type="match status" value="1"/>
</dbReference>
<reference evidence="5 6" key="1">
    <citation type="submission" date="2015-12" db="EMBL/GenBank/DDBJ databases">
        <title>Dictyostelia acquired genes for synthesis and detection of signals that induce cell-type specialization by lateral gene transfer from prokaryotes.</title>
        <authorList>
            <person name="Gloeckner G."/>
            <person name="Schaap P."/>
        </authorList>
    </citation>
    <scope>NUCLEOTIDE SEQUENCE [LARGE SCALE GENOMIC DNA]</scope>
    <source>
        <strain evidence="5 6">TK</strain>
    </source>
</reference>
<dbReference type="NCBIfam" id="NF006050">
    <property type="entry name" value="PRK08197.1"/>
    <property type="match status" value="1"/>
</dbReference>
<evidence type="ECO:0000256" key="2">
    <source>
        <dbReference type="ARBA" id="ARBA00022898"/>
    </source>
</evidence>